<name>A0A2L1CBG8_METMI</name>
<dbReference type="AlphaFoldDB" id="A0A2L1CBG8"/>
<sequence>MKIGIIGAGLGGLLSGAILSKEHSVTIYEKLPFVGGRFTNIPYKGFQLTTGALHMIPHGNYGYLAQTLRRAGSNVKIVNSVPDGYFRINGKNHLYKDIFGLVSAKEKLKALKLAASLKLGKIDKNMSFGEFLEDIPLALAVGNSFSGWALSLNAYDTPMSEIIEISKLYHKFGGPGIPVGGCKGVTDSLIEIINKNGGKIHTNHTVEKIEVEENGAFIDSEPFDIIISNASPKVTESLSNIKFIEKEPVPSKGIKINVASKSSLVDGASVIFTTDCERINGLNQPSNVDRSLAKEDYNLIMLHATQIKNNTKEEINLALNDVESLFGGKDYEVISIQSYGNGWPVNHASNGTDLNPIVKNNLLLVGDGVKGVGGIEVEGVAMSVIAVLNHIEKLKK</sequence>
<reference evidence="1" key="2">
    <citation type="submission" date="2018-02" db="EMBL/GenBank/DDBJ databases">
        <title>Complete genome sequence of the Methanococcus maripaludis type strain JJ (DSM 2067), a model for selenoprotein synthesis in Archaea.</title>
        <authorList>
            <person name="Poehlein A."/>
            <person name="Heym D."/>
            <person name="Quitzke V."/>
            <person name="Fersch J."/>
            <person name="Daniel R."/>
            <person name="Rother M."/>
        </authorList>
    </citation>
    <scope>NUCLEOTIDE SEQUENCE [LARGE SCALE GENOMIC DNA]</scope>
    <source>
        <strain evidence="1">DSM 2067</strain>
    </source>
</reference>
<dbReference type="Gene3D" id="3.50.50.60">
    <property type="entry name" value="FAD/NAD(P)-binding domain"/>
    <property type="match status" value="1"/>
</dbReference>
<dbReference type="EMBL" id="JACDUO010000001">
    <property type="protein sequence ID" value="MBA2863079.1"/>
    <property type="molecule type" value="Genomic_DNA"/>
</dbReference>
<gene>
    <name evidence="2" type="ORF">HNP94_000079</name>
    <name evidence="3" type="ORF">HNP96_000937</name>
    <name evidence="1" type="ORF">MMJJ_11890</name>
</gene>
<dbReference type="EMBL" id="JACHED010000001">
    <property type="protein sequence ID" value="MBB6496916.1"/>
    <property type="molecule type" value="Genomic_DNA"/>
</dbReference>
<accession>A0A2L1CBG8</accession>
<dbReference type="GeneID" id="36102276"/>
<evidence type="ECO:0000313" key="3">
    <source>
        <dbReference type="EMBL" id="MBB6496916.1"/>
    </source>
</evidence>
<dbReference type="PANTHER" id="PTHR43734:SF1">
    <property type="entry name" value="PHYTOENE DESATURASE"/>
    <property type="match status" value="1"/>
</dbReference>
<proteinExistence type="predicted"/>
<dbReference type="PANTHER" id="PTHR43734">
    <property type="entry name" value="PHYTOENE DESATURASE"/>
    <property type="match status" value="1"/>
</dbReference>
<dbReference type="KEGG" id="mmad:MMJJ_11890"/>
<dbReference type="Pfam" id="PF13450">
    <property type="entry name" value="NAD_binding_8"/>
    <property type="match status" value="1"/>
</dbReference>
<dbReference type="Gene3D" id="3.90.660.50">
    <property type="match status" value="1"/>
</dbReference>
<evidence type="ECO:0000313" key="1">
    <source>
        <dbReference type="EMBL" id="AVB76570.1"/>
    </source>
</evidence>
<dbReference type="RefSeq" id="WP_104838063.1">
    <property type="nucleotide sequence ID" value="NZ_CP026606.1"/>
</dbReference>
<reference evidence="2 5" key="3">
    <citation type="submission" date="2020-07" db="EMBL/GenBank/DDBJ databases">
        <title>Genomic Encyclopedia of Type Strains, Phase IV (KMG-V): Genome sequencing to study the core and pangenomes of soil and plant-associated prokaryotes.</title>
        <authorList>
            <person name="Whitman W."/>
        </authorList>
    </citation>
    <scope>NUCLEOTIDE SEQUENCE [LARGE SCALE GENOMIC DNA]</scope>
    <source>
        <strain evidence="2 5">C13</strain>
        <strain evidence="3 6">D1</strain>
    </source>
</reference>
<dbReference type="EMBL" id="CP026606">
    <property type="protein sequence ID" value="AVB76570.1"/>
    <property type="molecule type" value="Genomic_DNA"/>
</dbReference>
<dbReference type="InterPro" id="IPR036188">
    <property type="entry name" value="FAD/NAD-bd_sf"/>
</dbReference>
<dbReference type="SUPFAM" id="SSF51905">
    <property type="entry name" value="FAD/NAD(P)-binding domain"/>
    <property type="match status" value="1"/>
</dbReference>
<reference evidence="4" key="1">
    <citation type="journal article" date="2018" name="Genome Announc.">
        <title>Complete Genome Sequence of the Methanococcus maripaludis Type Strain JJ (DSM 2067), a Model for Selenoprotein Synthesis in Archaea.</title>
        <authorList>
            <person name="Poehlein A."/>
            <person name="Heym D."/>
            <person name="Quitzke V."/>
            <person name="Fersch J."/>
            <person name="Daniel R."/>
            <person name="Rother M."/>
        </authorList>
    </citation>
    <scope>NUCLEOTIDE SEQUENCE [LARGE SCALE GENOMIC DNA]</scope>
    <source>
        <strain evidence="4">DSM 2067</strain>
    </source>
</reference>
<evidence type="ECO:0000313" key="6">
    <source>
        <dbReference type="Proteomes" id="UP000590564"/>
    </source>
</evidence>
<evidence type="ECO:0000313" key="2">
    <source>
        <dbReference type="EMBL" id="MBA2863079.1"/>
    </source>
</evidence>
<protein>
    <submittedName>
        <fullName evidence="2">Phytoene dehydrogenase-like protein</fullName>
    </submittedName>
</protein>
<organism evidence="1 4">
    <name type="scientific">Methanococcus maripaludis</name>
    <name type="common">Methanococcus deltae</name>
    <dbReference type="NCBI Taxonomy" id="39152"/>
    <lineage>
        <taxon>Archaea</taxon>
        <taxon>Methanobacteriati</taxon>
        <taxon>Methanobacteriota</taxon>
        <taxon>Methanomada group</taxon>
        <taxon>Methanococci</taxon>
        <taxon>Methanococcales</taxon>
        <taxon>Methanococcaceae</taxon>
        <taxon>Methanococcus</taxon>
    </lineage>
</organism>
<dbReference type="Proteomes" id="UP000590564">
    <property type="component" value="Unassembled WGS sequence"/>
</dbReference>
<evidence type="ECO:0000313" key="4">
    <source>
        <dbReference type="Proteomes" id="UP000239462"/>
    </source>
</evidence>
<dbReference type="Proteomes" id="UP000567099">
    <property type="component" value="Unassembled WGS sequence"/>
</dbReference>
<evidence type="ECO:0000313" key="5">
    <source>
        <dbReference type="Proteomes" id="UP000567099"/>
    </source>
</evidence>
<dbReference type="Proteomes" id="UP000239462">
    <property type="component" value="Chromosome"/>
</dbReference>